<dbReference type="NCBIfam" id="TIGR02858">
    <property type="entry name" value="spore_III_AA"/>
    <property type="match status" value="1"/>
</dbReference>
<dbReference type="InterPro" id="IPR045735">
    <property type="entry name" value="Spore_III_AA_AAA+_ATPase"/>
</dbReference>
<accession>A0A3G2RA56</accession>
<sequence>MDKVENRKKIDKLLELEIFPFLYFPLRQVLQKVPIGSLDFLEEIRLRQLKPLMLVIGSQDFMVTHGGRLTSKYDDVYIVSKEDMDKTFQLICQGSVYAVEDELKNGFITLPGGHRVGITGKVILEGSTVKTIKSVSAFNIRIAREVMGAADKVLPYIIDKRFGIYNTLILSPPKAGKTTLLRDLIRQLSSGVERLHVRGFKVGLVDERSEIACCHNGVPQNNVGLRTDVLDACPKAQGIMMLLRSMSPDIIATDEIGRIEDVKAIEEAVNAGVTIITTVHGTNLEEIKKRPTIHKLINSGFFKRYIILGFSSGVGSLEMVIDGESFKTIYENKKGKVVSNAV</sequence>
<gene>
    <name evidence="4" type="primary">spoIIIAA</name>
    <name evidence="4" type="ORF">D2962_08855</name>
</gene>
<name>A0A3G2RA56_9FIRM</name>
<feature type="domain" description="AAA+ ATPase" evidence="3">
    <location>
        <begin position="163"/>
        <end position="312"/>
    </location>
</feature>
<organism evidence="4 5">
    <name type="scientific">Biomaibacter acetigenes</name>
    <dbReference type="NCBI Taxonomy" id="2316383"/>
    <lineage>
        <taxon>Bacteria</taxon>
        <taxon>Bacillati</taxon>
        <taxon>Bacillota</taxon>
        <taxon>Clostridia</taxon>
        <taxon>Thermosediminibacterales</taxon>
        <taxon>Tepidanaerobacteraceae</taxon>
        <taxon>Biomaibacter</taxon>
    </lineage>
</organism>
<protein>
    <submittedName>
        <fullName evidence="4">Stage III sporulation protein AA</fullName>
    </submittedName>
</protein>
<dbReference type="Gene3D" id="3.40.50.300">
    <property type="entry name" value="P-loop containing nucleotide triphosphate hydrolases"/>
    <property type="match status" value="1"/>
</dbReference>
<dbReference type="KEGG" id="bacg:D2962_08855"/>
<dbReference type="InterPro" id="IPR014217">
    <property type="entry name" value="Spore_III_AA"/>
</dbReference>
<keyword evidence="5" id="KW-1185">Reference proteome</keyword>
<dbReference type="EMBL" id="CP033169">
    <property type="protein sequence ID" value="AYO32249.1"/>
    <property type="molecule type" value="Genomic_DNA"/>
</dbReference>
<dbReference type="SUPFAM" id="SSF52540">
    <property type="entry name" value="P-loop containing nucleoside triphosphate hydrolases"/>
    <property type="match status" value="1"/>
</dbReference>
<evidence type="ECO:0000313" key="4">
    <source>
        <dbReference type="EMBL" id="AYO32249.1"/>
    </source>
</evidence>
<evidence type="ECO:0000259" key="3">
    <source>
        <dbReference type="SMART" id="SM00382"/>
    </source>
</evidence>
<keyword evidence="2" id="KW-0067">ATP-binding</keyword>
<evidence type="ECO:0000313" key="5">
    <source>
        <dbReference type="Proteomes" id="UP000280960"/>
    </source>
</evidence>
<keyword evidence="1" id="KW-0547">Nucleotide-binding</keyword>
<dbReference type="SMART" id="SM00382">
    <property type="entry name" value="AAA"/>
    <property type="match status" value="1"/>
</dbReference>
<dbReference type="Pfam" id="PF19568">
    <property type="entry name" value="Spore_III_AA"/>
    <property type="match status" value="1"/>
</dbReference>
<evidence type="ECO:0000256" key="1">
    <source>
        <dbReference type="ARBA" id="ARBA00022741"/>
    </source>
</evidence>
<evidence type="ECO:0000256" key="2">
    <source>
        <dbReference type="ARBA" id="ARBA00022840"/>
    </source>
</evidence>
<dbReference type="Proteomes" id="UP000280960">
    <property type="component" value="Chromosome"/>
</dbReference>
<proteinExistence type="predicted"/>
<dbReference type="GO" id="GO:0005524">
    <property type="term" value="F:ATP binding"/>
    <property type="evidence" value="ECO:0007669"/>
    <property type="project" value="UniProtKB-KW"/>
</dbReference>
<dbReference type="RefSeq" id="WP_122015764.1">
    <property type="nucleotide sequence ID" value="NZ_CP033169.1"/>
</dbReference>
<dbReference type="PANTHER" id="PTHR20953:SF3">
    <property type="entry name" value="P-LOOP CONTAINING NUCLEOSIDE TRIPHOSPHATE HYDROLASES SUPERFAMILY PROTEIN"/>
    <property type="match status" value="1"/>
</dbReference>
<dbReference type="InterPro" id="IPR003593">
    <property type="entry name" value="AAA+_ATPase"/>
</dbReference>
<reference evidence="4 5" key="1">
    <citation type="submission" date="2018-10" db="EMBL/GenBank/DDBJ databases">
        <authorList>
            <person name="Zhang X."/>
        </authorList>
    </citation>
    <scope>NUCLEOTIDE SEQUENCE [LARGE SCALE GENOMIC DNA]</scope>
    <source>
        <strain evidence="4 5">SK-G1</strain>
    </source>
</reference>
<dbReference type="InterPro" id="IPR027417">
    <property type="entry name" value="P-loop_NTPase"/>
</dbReference>
<dbReference type="PANTHER" id="PTHR20953">
    <property type="entry name" value="KINASE-RELATED"/>
    <property type="match status" value="1"/>
</dbReference>
<dbReference type="AlphaFoldDB" id="A0A3G2RA56"/>